<sequence>NTKSSTQRSKFTQANERLDAEEQIQDEQEDLSTDDDESMSSYYTSSKLELNDFIRVKRDENENDINQISVKSESSEEVDSSKQKKRFYRQISREEKLYNRDMATYIKMQQKPDVTIKPKEKSHHYLMSLSFRSIFLHQTDLCTEHLSKTYGKNFLRAQCYPTKYLICLTDRLKSFQWSNKFDLFSIYSTLN</sequence>
<feature type="compositionally biased region" description="Polar residues" evidence="1">
    <location>
        <begin position="1"/>
        <end position="15"/>
    </location>
</feature>
<feature type="region of interest" description="Disordered" evidence="1">
    <location>
        <begin position="1"/>
        <end position="44"/>
    </location>
</feature>
<protein>
    <submittedName>
        <fullName evidence="2">Uncharacterized protein</fullName>
    </submittedName>
</protein>
<proteinExistence type="predicted"/>
<feature type="non-terminal residue" evidence="2">
    <location>
        <position position="1"/>
    </location>
</feature>
<dbReference type="EMBL" id="CAJOBH010254832">
    <property type="protein sequence ID" value="CAF5146149.1"/>
    <property type="molecule type" value="Genomic_DNA"/>
</dbReference>
<feature type="non-terminal residue" evidence="2">
    <location>
        <position position="191"/>
    </location>
</feature>
<gene>
    <name evidence="2" type="ORF">BYL167_LOCUS71212</name>
</gene>
<reference evidence="2" key="1">
    <citation type="submission" date="2021-02" db="EMBL/GenBank/DDBJ databases">
        <authorList>
            <person name="Nowell W R."/>
        </authorList>
    </citation>
    <scope>NUCLEOTIDE SEQUENCE</scope>
</reference>
<evidence type="ECO:0000313" key="2">
    <source>
        <dbReference type="EMBL" id="CAF5146149.1"/>
    </source>
</evidence>
<organism evidence="2 3">
    <name type="scientific">Rotaria magnacalcarata</name>
    <dbReference type="NCBI Taxonomy" id="392030"/>
    <lineage>
        <taxon>Eukaryota</taxon>
        <taxon>Metazoa</taxon>
        <taxon>Spiralia</taxon>
        <taxon>Gnathifera</taxon>
        <taxon>Rotifera</taxon>
        <taxon>Eurotatoria</taxon>
        <taxon>Bdelloidea</taxon>
        <taxon>Philodinida</taxon>
        <taxon>Philodinidae</taxon>
        <taxon>Rotaria</taxon>
    </lineage>
</organism>
<feature type="compositionally biased region" description="Acidic residues" evidence="1">
    <location>
        <begin position="19"/>
        <end position="38"/>
    </location>
</feature>
<name>A0A8S3G0K3_9BILA</name>
<evidence type="ECO:0000256" key="1">
    <source>
        <dbReference type="SAM" id="MobiDB-lite"/>
    </source>
</evidence>
<dbReference type="AlphaFoldDB" id="A0A8S3G0K3"/>
<comment type="caution">
    <text evidence="2">The sequence shown here is derived from an EMBL/GenBank/DDBJ whole genome shotgun (WGS) entry which is preliminary data.</text>
</comment>
<dbReference type="Proteomes" id="UP000681967">
    <property type="component" value="Unassembled WGS sequence"/>
</dbReference>
<accession>A0A8S3G0K3</accession>
<evidence type="ECO:0000313" key="3">
    <source>
        <dbReference type="Proteomes" id="UP000681967"/>
    </source>
</evidence>